<dbReference type="Proteomes" id="UP000694232">
    <property type="component" value="Chromosome 1"/>
</dbReference>
<name>A0A975U9P4_9VIBR</name>
<evidence type="ECO:0000313" key="2">
    <source>
        <dbReference type="EMBL" id="QXO17525.1"/>
    </source>
</evidence>
<proteinExistence type="predicted"/>
<reference evidence="2" key="1">
    <citation type="submission" date="2021-06" db="EMBL/GenBank/DDBJ databases">
        <title>Vibrio nov. sp., novel gut bacterium isolated from Yellow Sea oyster.</title>
        <authorList>
            <person name="Muhammad N."/>
            <person name="Nguyen T.H."/>
            <person name="Lee Y.-J."/>
            <person name="Ko J."/>
            <person name="Kim S.-G."/>
        </authorList>
    </citation>
    <scope>NUCLEOTIDE SEQUENCE</scope>
    <source>
        <strain evidence="2">OG9-811</strain>
    </source>
</reference>
<dbReference type="KEGG" id="vos:KNV97_19580"/>
<dbReference type="EMBL" id="CP076643">
    <property type="protein sequence ID" value="QXO17525.1"/>
    <property type="molecule type" value="Genomic_DNA"/>
</dbReference>
<dbReference type="Pfam" id="PF13511">
    <property type="entry name" value="DUF4124"/>
    <property type="match status" value="1"/>
</dbReference>
<dbReference type="AlphaFoldDB" id="A0A975U9P4"/>
<protein>
    <submittedName>
        <fullName evidence="2">DUF4124 domain-containing protein</fullName>
    </submittedName>
</protein>
<sequence length="181" mass="19888">MKRTTPLALLLCLLPAADTQPQTIYTWTDHHGTVHFSDNPSHAHSRVLRLSVNDALLVNDTPPALTPSVNAATAQVAPKQHTTTQTELHIEWLKPTHEQTVHDNQGNITLHIALNRPLSEQETLQLLLDDQPFGAPGTKTVWQLSNIARGSHTFLIQALVSGKVIASSSKVTVYLHRASIK</sequence>
<dbReference type="InterPro" id="IPR025392">
    <property type="entry name" value="DUF4124"/>
</dbReference>
<evidence type="ECO:0000259" key="1">
    <source>
        <dbReference type="Pfam" id="PF13511"/>
    </source>
</evidence>
<keyword evidence="3" id="KW-1185">Reference proteome</keyword>
<organism evidence="2 3">
    <name type="scientific">Vibrio ostreae</name>
    <dbReference type="NCBI Taxonomy" id="2841925"/>
    <lineage>
        <taxon>Bacteria</taxon>
        <taxon>Pseudomonadati</taxon>
        <taxon>Pseudomonadota</taxon>
        <taxon>Gammaproteobacteria</taxon>
        <taxon>Vibrionales</taxon>
        <taxon>Vibrionaceae</taxon>
        <taxon>Vibrio</taxon>
    </lineage>
</organism>
<evidence type="ECO:0000313" key="3">
    <source>
        <dbReference type="Proteomes" id="UP000694232"/>
    </source>
</evidence>
<accession>A0A975U9P4</accession>
<feature type="domain" description="DUF4124" evidence="1">
    <location>
        <begin position="10"/>
        <end position="52"/>
    </location>
</feature>
<gene>
    <name evidence="2" type="ORF">KNV97_19580</name>
</gene>
<dbReference type="RefSeq" id="WP_168797019.1">
    <property type="nucleotide sequence ID" value="NZ_CP076643.1"/>
</dbReference>